<reference evidence="2 3" key="1">
    <citation type="submission" date="2017-01" db="EMBL/GenBank/DDBJ databases">
        <authorList>
            <person name="Mah S.A."/>
            <person name="Swanson W.J."/>
            <person name="Moy G.W."/>
            <person name="Vacquier V.D."/>
        </authorList>
    </citation>
    <scope>NUCLEOTIDE SEQUENCE [LARGE SCALE GENOMIC DNA]</scope>
    <source>
        <strain evidence="2 3">DSM 7027</strain>
    </source>
</reference>
<protein>
    <submittedName>
        <fullName evidence="2">Uncharacterized protein</fullName>
    </submittedName>
</protein>
<evidence type="ECO:0000313" key="2">
    <source>
        <dbReference type="EMBL" id="SIQ25012.1"/>
    </source>
</evidence>
<evidence type="ECO:0000256" key="1">
    <source>
        <dbReference type="SAM" id="Coils"/>
    </source>
</evidence>
<dbReference type="RefSeq" id="WP_076462369.1">
    <property type="nucleotide sequence ID" value="NZ_FTMN01000003.1"/>
</dbReference>
<organism evidence="2 3">
    <name type="scientific">Marinobacterium stanieri</name>
    <dbReference type="NCBI Taxonomy" id="49186"/>
    <lineage>
        <taxon>Bacteria</taxon>
        <taxon>Pseudomonadati</taxon>
        <taxon>Pseudomonadota</taxon>
        <taxon>Gammaproteobacteria</taxon>
        <taxon>Oceanospirillales</taxon>
        <taxon>Oceanospirillaceae</taxon>
        <taxon>Marinobacterium</taxon>
    </lineage>
</organism>
<dbReference type="EMBL" id="FTMN01000003">
    <property type="protein sequence ID" value="SIQ25012.1"/>
    <property type="molecule type" value="Genomic_DNA"/>
</dbReference>
<dbReference type="STRING" id="49186.SAMN05421647_103166"/>
<name>A0A1N6R8L6_9GAMM</name>
<accession>A0A1N6R8L6</accession>
<sequence>MQTGFPTIGAVTRFLFNAAGVLAQKDDSLGLLLSEKDKKSLQTRLKRLTDEDGELEENLNDVLSLLMGCVDKISPSPRVTAAIAESIWDLLVQYSDLVRNEGTYLGVKDTLGYVLKSKLVGRAVVSSQKNVLLFNLKDLGLSTPEDEYWFLPDIHDDCLVWPLEKAMRWAYSVADTSQTHFHFPGKNVKSENFQLSQNLESAENWLHARSLPNWGVLHTNLMESFAAMEACSDSQHQRQLPESTQAQVVLVVFIARAATYITQEIDKHYGRDVLLQLLDQFKEQSQVLRSDVHAHMSSTIEKLIGEAATAKGSPPQEVIDCIWRDSVPQYWWDVGRFFAQAGEETQSFLLENHGEPLTQEQLTYIERRYGPYFFTCLKHGLDISESYPMPQGFMELVVEGESLLNRNSSLNQVRVYKESVEKSSWSTALSWLAEWNEGSLHMRNGDQKLAHKHLGNAFGLGKYCAGDRQKPLVQGYLEVCAKVQSWKDFKKAFAWARYLQIPVRLWDSEWEESMDNVKTLYTMYQHMEFA</sequence>
<evidence type="ECO:0000313" key="3">
    <source>
        <dbReference type="Proteomes" id="UP000186895"/>
    </source>
</evidence>
<keyword evidence="1" id="KW-0175">Coiled coil</keyword>
<proteinExistence type="predicted"/>
<gene>
    <name evidence="2" type="ORF">SAMN05421647_103166</name>
</gene>
<dbReference type="Proteomes" id="UP000186895">
    <property type="component" value="Unassembled WGS sequence"/>
</dbReference>
<keyword evidence="3" id="KW-1185">Reference proteome</keyword>
<feature type="coiled-coil region" evidence="1">
    <location>
        <begin position="31"/>
        <end position="58"/>
    </location>
</feature>
<dbReference type="AlphaFoldDB" id="A0A1N6R8L6"/>